<evidence type="ECO:0000313" key="2">
    <source>
        <dbReference type="EMBL" id="CCX07556.1"/>
    </source>
</evidence>
<gene>
    <name evidence="2" type="ORF">PCON_07145</name>
</gene>
<accession>U4KYT1</accession>
<dbReference type="AlphaFoldDB" id="U4KYT1"/>
<keyword evidence="3" id="KW-1185">Reference proteome</keyword>
<reference evidence="2 3" key="1">
    <citation type="journal article" date="2013" name="PLoS Genet.">
        <title>The genome and development-dependent transcriptomes of Pyronema confluens: a window into fungal evolution.</title>
        <authorList>
            <person name="Traeger S."/>
            <person name="Altegoer F."/>
            <person name="Freitag M."/>
            <person name="Gabaldon T."/>
            <person name="Kempken F."/>
            <person name="Kumar A."/>
            <person name="Marcet-Houben M."/>
            <person name="Poggeler S."/>
            <person name="Stajich J.E."/>
            <person name="Nowrousian M."/>
        </authorList>
    </citation>
    <scope>NUCLEOTIDE SEQUENCE [LARGE SCALE GENOMIC DNA]</scope>
    <source>
        <strain evidence="3">CBS 100304</strain>
        <tissue evidence="2">Vegetative mycelium</tissue>
    </source>
</reference>
<evidence type="ECO:0000256" key="1">
    <source>
        <dbReference type="SAM" id="MobiDB-lite"/>
    </source>
</evidence>
<evidence type="ECO:0000313" key="3">
    <source>
        <dbReference type="Proteomes" id="UP000018144"/>
    </source>
</evidence>
<feature type="compositionally biased region" description="Basic and acidic residues" evidence="1">
    <location>
        <begin position="15"/>
        <end position="30"/>
    </location>
</feature>
<sequence length="173" mass="20488">MVKIPPARRNPGLKARKDTREPELAVTKSEEDGILPAFYQPCHESDEDISEDSEHNMEDADQGLNLDQYTPSVYSDYDPMDEVTMLPGRVHFVREREAFRVKTAWKTCRIAKRVWRKLIKKAEEGGRTDERGDVFWIGQKIETWEERINRLADERWQAEFWWRWGYVDDVVQA</sequence>
<organism evidence="2 3">
    <name type="scientific">Pyronema omphalodes (strain CBS 100304)</name>
    <name type="common">Pyronema confluens</name>
    <dbReference type="NCBI Taxonomy" id="1076935"/>
    <lineage>
        <taxon>Eukaryota</taxon>
        <taxon>Fungi</taxon>
        <taxon>Dikarya</taxon>
        <taxon>Ascomycota</taxon>
        <taxon>Pezizomycotina</taxon>
        <taxon>Pezizomycetes</taxon>
        <taxon>Pezizales</taxon>
        <taxon>Pyronemataceae</taxon>
        <taxon>Pyronema</taxon>
    </lineage>
</organism>
<dbReference type="EMBL" id="HF935356">
    <property type="protein sequence ID" value="CCX07556.1"/>
    <property type="molecule type" value="Genomic_DNA"/>
</dbReference>
<feature type="region of interest" description="Disordered" evidence="1">
    <location>
        <begin position="1"/>
        <end position="30"/>
    </location>
</feature>
<protein>
    <submittedName>
        <fullName evidence="2">Uncharacterized protein</fullName>
    </submittedName>
</protein>
<name>U4KYT1_PYROM</name>
<dbReference type="Proteomes" id="UP000018144">
    <property type="component" value="Unassembled WGS sequence"/>
</dbReference>
<proteinExistence type="predicted"/>